<evidence type="ECO:0008006" key="4">
    <source>
        <dbReference type="Google" id="ProtNLM"/>
    </source>
</evidence>
<proteinExistence type="predicted"/>
<comment type="caution">
    <text evidence="2">The sequence shown here is derived from an EMBL/GenBank/DDBJ whole genome shotgun (WGS) entry which is preliminary data.</text>
</comment>
<sequence length="79" mass="7905">MKTLNSRIAKLWTTTVGGIGAVVVIASMVLIVGAFMTNSAAGESWQPAGTLGAIGLCVGATMVSVGVLGRSIVTKSGLR</sequence>
<keyword evidence="3" id="KW-1185">Reference proteome</keyword>
<name>A0ABQ3R1V2_9ACTN</name>
<keyword evidence="1" id="KW-0812">Transmembrane</keyword>
<organism evidence="2 3">
    <name type="scientific">Streptomyces violascens</name>
    <dbReference type="NCBI Taxonomy" id="67381"/>
    <lineage>
        <taxon>Bacteria</taxon>
        <taxon>Bacillati</taxon>
        <taxon>Actinomycetota</taxon>
        <taxon>Actinomycetes</taxon>
        <taxon>Kitasatosporales</taxon>
        <taxon>Streptomycetaceae</taxon>
        <taxon>Streptomyces</taxon>
    </lineage>
</organism>
<keyword evidence="1" id="KW-1133">Transmembrane helix</keyword>
<reference evidence="2" key="1">
    <citation type="submission" date="2024-05" db="EMBL/GenBank/DDBJ databases">
        <title>Whole genome shotgun sequence of Streptomyces violascens NBRC 12920.</title>
        <authorList>
            <person name="Komaki H."/>
            <person name="Tamura T."/>
        </authorList>
    </citation>
    <scope>NUCLEOTIDE SEQUENCE</scope>
    <source>
        <strain evidence="2">NBRC 12920</strain>
    </source>
</reference>
<evidence type="ECO:0000256" key="1">
    <source>
        <dbReference type="SAM" id="Phobius"/>
    </source>
</evidence>
<keyword evidence="1" id="KW-0472">Membrane</keyword>
<accession>A0ABQ3R1V2</accession>
<evidence type="ECO:0000313" key="3">
    <source>
        <dbReference type="Proteomes" id="UP001050808"/>
    </source>
</evidence>
<protein>
    <recommendedName>
        <fullName evidence="4">Integral membrane protein</fullName>
    </recommendedName>
</protein>
<feature type="transmembrane region" description="Helical" evidence="1">
    <location>
        <begin position="48"/>
        <end position="69"/>
    </location>
</feature>
<gene>
    <name evidence="2" type="ORF">Sviol_79180</name>
</gene>
<feature type="transmembrane region" description="Helical" evidence="1">
    <location>
        <begin position="12"/>
        <end position="36"/>
    </location>
</feature>
<evidence type="ECO:0000313" key="2">
    <source>
        <dbReference type="EMBL" id="GHI43510.1"/>
    </source>
</evidence>
<dbReference type="RefSeq" id="WP_189968804.1">
    <property type="nucleotide sequence ID" value="NZ_BMUA01000025.1"/>
</dbReference>
<dbReference type="EMBL" id="BNDY01000020">
    <property type="protein sequence ID" value="GHI43510.1"/>
    <property type="molecule type" value="Genomic_DNA"/>
</dbReference>
<dbReference type="Proteomes" id="UP001050808">
    <property type="component" value="Unassembled WGS sequence"/>
</dbReference>